<dbReference type="InterPro" id="IPR050633">
    <property type="entry name" value="Neuropilin_MCO_CoagFactor"/>
</dbReference>
<feature type="signal peptide" evidence="19">
    <location>
        <begin position="1"/>
        <end position="26"/>
    </location>
</feature>
<keyword evidence="5 18" id="KW-0812">Transmembrane</keyword>
<dbReference type="GO" id="GO:0030424">
    <property type="term" value="C:axon"/>
    <property type="evidence" value="ECO:0007669"/>
    <property type="project" value="TreeGrafter"/>
</dbReference>
<evidence type="ECO:0000256" key="1">
    <source>
        <dbReference type="ARBA" id="ARBA00004479"/>
    </source>
</evidence>
<dbReference type="GO" id="GO:0098978">
    <property type="term" value="C:glutamatergic synapse"/>
    <property type="evidence" value="ECO:0007669"/>
    <property type="project" value="TreeGrafter"/>
</dbReference>
<evidence type="ECO:0000256" key="6">
    <source>
        <dbReference type="ARBA" id="ARBA00022723"/>
    </source>
</evidence>
<evidence type="ECO:0000256" key="19">
    <source>
        <dbReference type="SAM" id="SignalP"/>
    </source>
</evidence>
<feature type="domain" description="CUB" evidence="20">
    <location>
        <begin position="155"/>
        <end position="290"/>
    </location>
</feature>
<reference evidence="22" key="2">
    <citation type="submission" date="2025-09" db="UniProtKB">
        <authorList>
            <consortium name="Ensembl"/>
        </authorList>
    </citation>
    <scope>IDENTIFICATION</scope>
</reference>
<dbReference type="SMART" id="SM00042">
    <property type="entry name" value="CUB"/>
    <property type="match status" value="2"/>
</dbReference>
<dbReference type="GO" id="GO:0017154">
    <property type="term" value="F:semaphorin receptor activity"/>
    <property type="evidence" value="ECO:0007669"/>
    <property type="project" value="TreeGrafter"/>
</dbReference>
<keyword evidence="9" id="KW-0221">Differentiation</keyword>
<sequence length="752" mass="82939">MERRFLTYLTLLLVLHFLNHSTLVIATAGKAVTCGEELIAVEPGFVKSPGFPRDYTPQSHCEWVVHAPEPGQRIIVNFNPHFDMEKHDCRFDYVELRDGENASSSLLGKFCGNIAPAPISSSGQNMFIKFVSDMDNQGAGFSLQYKPFKLGADECSKNFSALQGVIQSPNFPQKYPNFLDCTYIIHTSPQNEITLYFEHFSLESDATGREDRVDAGTAGSGATGRSLPRPCRFDRLEIWDGLPNVGLEVGRYCGSTSPPKLKSSTGVLSLVFHTDTAVAKEGFSANYTIHRKEVSETIMCDGALGLKSRWISDNQITASSQYYTGLWSPQLGRLQNPVNAWTPLQDSSKEWIQVDLGFPKIVTGVATQGAVSHESGTSYYVTNYRLEHSTSGEDWVSYREGRSIREFDGNSDGMTVVVNRLAEPLLARYVRLRPTRWREGIALRLEYYGCQLTDFPCSDLLGMISGRIPDTRISASSVQGVNWGPGSARLLNPRFAWSPRAHSASDQWLQVDLGSPWLLSGMLTQGAKGGNGHQQKLYVRRYRLLHSEDGLGWTPVRDHGHDEPKSFIGNFHPDKLELRRFEVVRARYVRLLPEKWSASGIALRLEMLGCSIAEPTTQPPTHGIQVVEQSSTAGNSGGNSIENELLLPEIPTDRDTWPSFDGGHYAMITAAPSPTAGSGLLSLDPILIAIIGLSALGILLGAACTGLLLYCSCVYARQPGSQRLAALERYNFELYDGKAKGKLNQQHTSSEA</sequence>
<evidence type="ECO:0000313" key="22">
    <source>
        <dbReference type="Ensembl" id="ENSEBUP00000020798.1"/>
    </source>
</evidence>
<keyword evidence="14 17" id="KW-1015">Disulfide bond</keyword>
<proteinExistence type="inferred from homology"/>
<dbReference type="PROSITE" id="PS50022">
    <property type="entry name" value="FA58C_3"/>
    <property type="match status" value="2"/>
</dbReference>
<keyword evidence="15" id="KW-0675">Receptor</keyword>
<dbReference type="FunFam" id="2.60.120.260:FF:000013">
    <property type="entry name" value="Neuropilin"/>
    <property type="match status" value="1"/>
</dbReference>
<evidence type="ECO:0000256" key="10">
    <source>
        <dbReference type="ARBA" id="ARBA00022837"/>
    </source>
</evidence>
<keyword evidence="7 19" id="KW-0732">Signal</keyword>
<dbReference type="Gene3D" id="2.60.120.290">
    <property type="entry name" value="Spermadhesin, CUB domain"/>
    <property type="match status" value="2"/>
</dbReference>
<evidence type="ECO:0000256" key="18">
    <source>
        <dbReference type="SAM" id="Phobius"/>
    </source>
</evidence>
<dbReference type="GO" id="GO:0007411">
    <property type="term" value="P:axon guidance"/>
    <property type="evidence" value="ECO:0007669"/>
    <property type="project" value="TreeGrafter"/>
</dbReference>
<dbReference type="InterPro" id="IPR008979">
    <property type="entry name" value="Galactose-bd-like_sf"/>
</dbReference>
<evidence type="ECO:0000256" key="16">
    <source>
        <dbReference type="ARBA" id="ARBA00023180"/>
    </source>
</evidence>
<dbReference type="GO" id="GO:0046872">
    <property type="term" value="F:metal ion binding"/>
    <property type="evidence" value="ECO:0007669"/>
    <property type="project" value="UniProtKB-KW"/>
</dbReference>
<evidence type="ECO:0000256" key="13">
    <source>
        <dbReference type="ARBA" id="ARBA00023136"/>
    </source>
</evidence>
<evidence type="ECO:0000256" key="17">
    <source>
        <dbReference type="PROSITE-ProRule" id="PRU00059"/>
    </source>
</evidence>
<evidence type="ECO:0000256" key="4">
    <source>
        <dbReference type="ARBA" id="ARBA00022674"/>
    </source>
</evidence>
<protein>
    <recommendedName>
        <fullName evidence="24">Neuropilin</fullName>
    </recommendedName>
</protein>
<evidence type="ECO:0008006" key="24">
    <source>
        <dbReference type="Google" id="ProtNLM"/>
    </source>
</evidence>
<dbReference type="SUPFAM" id="SSF49785">
    <property type="entry name" value="Galactose-binding domain-like"/>
    <property type="match status" value="2"/>
</dbReference>
<evidence type="ECO:0000256" key="2">
    <source>
        <dbReference type="ARBA" id="ARBA00006078"/>
    </source>
</evidence>
<reference evidence="22" key="1">
    <citation type="submission" date="2025-08" db="UniProtKB">
        <authorList>
            <consortium name="Ensembl"/>
        </authorList>
    </citation>
    <scope>IDENTIFICATION</scope>
</reference>
<comment type="caution">
    <text evidence="17">Lacks conserved residue(s) required for the propagation of feature annotation.</text>
</comment>
<organism evidence="22 23">
    <name type="scientific">Eptatretus burgeri</name>
    <name type="common">Inshore hagfish</name>
    <dbReference type="NCBI Taxonomy" id="7764"/>
    <lineage>
        <taxon>Eukaryota</taxon>
        <taxon>Metazoa</taxon>
        <taxon>Chordata</taxon>
        <taxon>Craniata</taxon>
        <taxon>Vertebrata</taxon>
        <taxon>Cyclostomata</taxon>
        <taxon>Myxini</taxon>
        <taxon>Myxiniformes</taxon>
        <taxon>Myxinidae</taxon>
        <taxon>Eptatretinae</taxon>
        <taxon>Eptatretus</taxon>
    </lineage>
</organism>
<dbReference type="SUPFAM" id="SSF49854">
    <property type="entry name" value="Spermadhesin, CUB domain"/>
    <property type="match status" value="2"/>
</dbReference>
<dbReference type="GO" id="GO:0008201">
    <property type="term" value="F:heparin binding"/>
    <property type="evidence" value="ECO:0007669"/>
    <property type="project" value="UniProtKB-KW"/>
</dbReference>
<feature type="disulfide bond" evidence="17">
    <location>
        <begin position="34"/>
        <end position="61"/>
    </location>
</feature>
<dbReference type="Pfam" id="PF11980">
    <property type="entry name" value="DUF3481"/>
    <property type="match status" value="1"/>
</dbReference>
<evidence type="ECO:0000256" key="7">
    <source>
        <dbReference type="ARBA" id="ARBA00022729"/>
    </source>
</evidence>
<keyword evidence="12 18" id="KW-1133">Transmembrane helix</keyword>
<evidence type="ECO:0000256" key="11">
    <source>
        <dbReference type="ARBA" id="ARBA00022902"/>
    </source>
</evidence>
<feature type="chain" id="PRO_5034289755" description="Neuropilin" evidence="19">
    <location>
        <begin position="27"/>
        <end position="752"/>
    </location>
</feature>
<accession>A0A8C4QUM1</accession>
<dbReference type="PANTHER" id="PTHR46806">
    <property type="entry name" value="F5/8 TYPE C DOMAIN-CONTAINING PROTEIN"/>
    <property type="match status" value="1"/>
</dbReference>
<evidence type="ECO:0000256" key="8">
    <source>
        <dbReference type="ARBA" id="ARBA00022737"/>
    </source>
</evidence>
<dbReference type="FunFam" id="2.60.120.260:FF:000002">
    <property type="entry name" value="Coagulation factor VIII"/>
    <property type="match status" value="1"/>
</dbReference>
<name>A0A8C4QUM1_EPTBU</name>
<feature type="transmembrane region" description="Helical" evidence="18">
    <location>
        <begin position="686"/>
        <end position="711"/>
    </location>
</feature>
<dbReference type="FunFam" id="2.60.120.290:FF:000010">
    <property type="entry name" value="Neuropilin"/>
    <property type="match status" value="1"/>
</dbReference>
<keyword evidence="16" id="KW-0325">Glycoprotein</keyword>
<dbReference type="CDD" id="cd00041">
    <property type="entry name" value="CUB"/>
    <property type="match status" value="2"/>
</dbReference>
<dbReference type="SMART" id="SM00231">
    <property type="entry name" value="FA58C"/>
    <property type="match status" value="2"/>
</dbReference>
<evidence type="ECO:0000313" key="23">
    <source>
        <dbReference type="Proteomes" id="UP000694388"/>
    </source>
</evidence>
<evidence type="ECO:0000256" key="9">
    <source>
        <dbReference type="ARBA" id="ARBA00022782"/>
    </source>
</evidence>
<evidence type="ECO:0000256" key="14">
    <source>
        <dbReference type="ARBA" id="ARBA00023157"/>
    </source>
</evidence>
<dbReference type="PROSITE" id="PS01180">
    <property type="entry name" value="CUB"/>
    <property type="match status" value="2"/>
</dbReference>
<keyword evidence="8" id="KW-0677">Repeat</keyword>
<dbReference type="Ensembl" id="ENSEBUT00000021374.1">
    <property type="protein sequence ID" value="ENSEBUP00000020798.1"/>
    <property type="gene ID" value="ENSEBUG00000012842.1"/>
</dbReference>
<dbReference type="FunFam" id="2.60.120.290:FF:000003">
    <property type="entry name" value="Neuropilin"/>
    <property type="match status" value="1"/>
</dbReference>
<feature type="domain" description="F5/8 type C" evidence="21">
    <location>
        <begin position="457"/>
        <end position="610"/>
    </location>
</feature>
<evidence type="ECO:0000256" key="3">
    <source>
        <dbReference type="ARBA" id="ARBA00022473"/>
    </source>
</evidence>
<dbReference type="InterPro" id="IPR000421">
    <property type="entry name" value="FA58C"/>
</dbReference>
<dbReference type="Pfam" id="PF00431">
    <property type="entry name" value="CUB"/>
    <property type="match status" value="3"/>
</dbReference>
<keyword evidence="3" id="KW-0217">Developmental protein</keyword>
<dbReference type="InterPro" id="IPR022579">
    <property type="entry name" value="Neuropilin_C"/>
</dbReference>
<dbReference type="AlphaFoldDB" id="A0A8C4QUM1"/>
<keyword evidence="23" id="KW-1185">Reference proteome</keyword>
<evidence type="ECO:0000256" key="15">
    <source>
        <dbReference type="ARBA" id="ARBA00023170"/>
    </source>
</evidence>
<dbReference type="PROSITE" id="PS01285">
    <property type="entry name" value="FA58C_1"/>
    <property type="match status" value="1"/>
</dbReference>
<evidence type="ECO:0000259" key="20">
    <source>
        <dbReference type="PROSITE" id="PS01180"/>
    </source>
</evidence>
<comment type="similarity">
    <text evidence="2">Belongs to the neuropilin family.</text>
</comment>
<evidence type="ECO:0000259" key="21">
    <source>
        <dbReference type="PROSITE" id="PS50022"/>
    </source>
</evidence>
<dbReference type="Gene3D" id="2.60.120.260">
    <property type="entry name" value="Galactose-binding domain-like"/>
    <property type="match status" value="2"/>
</dbReference>
<dbReference type="PANTHER" id="PTHR46806:SF2">
    <property type="entry name" value="NEUROPILIN-2"/>
    <property type="match status" value="1"/>
</dbReference>
<dbReference type="CDD" id="cd00057">
    <property type="entry name" value="FA58C"/>
    <property type="match status" value="2"/>
</dbReference>
<keyword evidence="11" id="KW-0524">Neurogenesis</keyword>
<dbReference type="InterPro" id="IPR000859">
    <property type="entry name" value="CUB_dom"/>
</dbReference>
<dbReference type="InterPro" id="IPR035914">
    <property type="entry name" value="Sperma_CUB_dom_sf"/>
</dbReference>
<dbReference type="GO" id="GO:0045211">
    <property type="term" value="C:postsynaptic membrane"/>
    <property type="evidence" value="ECO:0007669"/>
    <property type="project" value="TreeGrafter"/>
</dbReference>
<dbReference type="Pfam" id="PF00754">
    <property type="entry name" value="F5_F8_type_C"/>
    <property type="match status" value="2"/>
</dbReference>
<keyword evidence="10" id="KW-0106">Calcium</keyword>
<keyword evidence="4" id="KW-0358">Heparin-binding</keyword>
<evidence type="ECO:0000256" key="5">
    <source>
        <dbReference type="ARBA" id="ARBA00022692"/>
    </source>
</evidence>
<evidence type="ECO:0000256" key="12">
    <source>
        <dbReference type="ARBA" id="ARBA00022989"/>
    </source>
</evidence>
<dbReference type="Proteomes" id="UP000694388">
    <property type="component" value="Unplaced"/>
</dbReference>
<keyword evidence="6" id="KW-0479">Metal-binding</keyword>
<comment type="subcellular location">
    <subcellularLocation>
        <location evidence="1">Membrane</location>
        <topology evidence="1">Single-pass type I membrane protein</topology>
    </subcellularLocation>
</comment>
<feature type="domain" description="F5/8 type C" evidence="21">
    <location>
        <begin position="300"/>
        <end position="450"/>
    </location>
</feature>
<feature type="domain" description="CUB" evidence="20">
    <location>
        <begin position="34"/>
        <end position="148"/>
    </location>
</feature>
<dbReference type="GeneTree" id="ENSGT00940000155270"/>
<keyword evidence="13 18" id="KW-0472">Membrane</keyword>